<comment type="similarity">
    <text evidence="2 11">Belongs to the G-protein coupled receptor T2R family.</text>
</comment>
<reference evidence="14" key="1">
    <citation type="submission" date="2025-08" db="UniProtKB">
        <authorList>
            <consortium name="Ensembl"/>
        </authorList>
    </citation>
    <scope>IDENTIFICATION</scope>
</reference>
<dbReference type="GO" id="GO:0016020">
    <property type="term" value="C:membrane"/>
    <property type="evidence" value="ECO:0007669"/>
    <property type="project" value="UniProtKB-SubCell"/>
</dbReference>
<feature type="transmembrane region" description="Helical" evidence="13">
    <location>
        <begin position="80"/>
        <end position="101"/>
    </location>
</feature>
<dbReference type="PANTHER" id="PTHR11394">
    <property type="entry name" value="TASTE RECEPTOR TYPE 2"/>
    <property type="match status" value="1"/>
</dbReference>
<dbReference type="Pfam" id="PF05296">
    <property type="entry name" value="TAS2R"/>
    <property type="match status" value="1"/>
</dbReference>
<keyword evidence="6 13" id="KW-1133">Transmembrane helix</keyword>
<feature type="transmembrane region" description="Helical" evidence="13">
    <location>
        <begin position="6"/>
        <end position="28"/>
    </location>
</feature>
<dbReference type="FunFam" id="1.20.1070.10:FF:000055">
    <property type="entry name" value="Taste receptor type 2"/>
    <property type="match status" value="1"/>
</dbReference>
<proteinExistence type="inferred from homology"/>
<keyword evidence="15" id="KW-1185">Reference proteome</keyword>
<evidence type="ECO:0000256" key="8">
    <source>
        <dbReference type="ARBA" id="ARBA00023136"/>
    </source>
</evidence>
<dbReference type="AlphaFoldDB" id="A0A8D0BUZ5"/>
<accession>A0A8D0BUZ5</accession>
<evidence type="ECO:0000256" key="11">
    <source>
        <dbReference type="RuleBase" id="RU004423"/>
    </source>
</evidence>
<dbReference type="GO" id="GO:0033038">
    <property type="term" value="F:bitter taste receptor activity"/>
    <property type="evidence" value="ECO:0007669"/>
    <property type="project" value="InterPro"/>
</dbReference>
<dbReference type="Gene3D" id="1.20.1070.10">
    <property type="entry name" value="Rhodopsin 7-helix transmembrane proteins"/>
    <property type="match status" value="1"/>
</dbReference>
<comment type="subcellular location">
    <subcellularLocation>
        <location evidence="1 12">Membrane</location>
        <topology evidence="1 12">Multi-pass membrane protein</topology>
    </subcellularLocation>
</comment>
<dbReference type="Proteomes" id="UP000694421">
    <property type="component" value="Unplaced"/>
</dbReference>
<protein>
    <recommendedName>
        <fullName evidence="12">Taste receptor type 2</fullName>
    </recommendedName>
</protein>
<dbReference type="SUPFAM" id="SSF81321">
    <property type="entry name" value="Family A G protein-coupled receptor-like"/>
    <property type="match status" value="1"/>
</dbReference>
<evidence type="ECO:0000256" key="5">
    <source>
        <dbReference type="ARBA" id="ARBA00022692"/>
    </source>
</evidence>
<dbReference type="PANTHER" id="PTHR11394:SF47">
    <property type="entry name" value="TASTE RECEPTOR TYPE 2 MEMBER 40"/>
    <property type="match status" value="1"/>
</dbReference>
<evidence type="ECO:0000256" key="7">
    <source>
        <dbReference type="ARBA" id="ARBA00023040"/>
    </source>
</evidence>
<evidence type="ECO:0000313" key="14">
    <source>
        <dbReference type="Ensembl" id="ENSSMRP00000010303.1"/>
    </source>
</evidence>
<keyword evidence="3 12" id="KW-0919">Taste</keyword>
<evidence type="ECO:0000256" key="10">
    <source>
        <dbReference type="ARBA" id="ARBA00023224"/>
    </source>
</evidence>
<dbReference type="OMA" id="LMTYSIC"/>
<evidence type="ECO:0000256" key="1">
    <source>
        <dbReference type="ARBA" id="ARBA00004141"/>
    </source>
</evidence>
<feature type="transmembrane region" description="Helical" evidence="13">
    <location>
        <begin position="174"/>
        <end position="199"/>
    </location>
</feature>
<feature type="transmembrane region" description="Helical" evidence="13">
    <location>
        <begin position="40"/>
        <end position="60"/>
    </location>
</feature>
<evidence type="ECO:0000256" key="12">
    <source>
        <dbReference type="RuleBase" id="RU004424"/>
    </source>
</evidence>
<keyword evidence="4 12" id="KW-0716">Sensory transduction</keyword>
<keyword evidence="8 12" id="KW-0472">Membrane</keyword>
<dbReference type="GO" id="GO:0004930">
    <property type="term" value="F:G protein-coupled receptor activity"/>
    <property type="evidence" value="ECO:0007669"/>
    <property type="project" value="UniProtKB-KW"/>
</dbReference>
<evidence type="ECO:0000256" key="3">
    <source>
        <dbReference type="ARBA" id="ARBA00022480"/>
    </source>
</evidence>
<dbReference type="GeneTree" id="ENSGT01150000286961"/>
<keyword evidence="9 12" id="KW-0675">Receptor</keyword>
<evidence type="ECO:0000256" key="6">
    <source>
        <dbReference type="ARBA" id="ARBA00022989"/>
    </source>
</evidence>
<name>A0A8D0BUZ5_SALMN</name>
<keyword evidence="5 12" id="KW-0812">Transmembrane</keyword>
<sequence length="294" mass="32771">SLCLFYSTVADFVLGGLLSNSFITAMIIKEWAKSRNLAQLLLSLGISNIFATVLLMLDFFTLNESATISKSLMMQLYFSISTYAVFMRLWLTAWLCVFYCVKILNSTHSFFLWWKMRISGLVPRLIMGSCVLSFLASFFIVLSISKQLQSNGTANITNISQEGKVGENWKNSDILVLTVASSCPLLIVFLCSTVVVVSLCRHICNMTSEGSNLRNLQTEAHVKAARTVLSLLILYISYDVAQTMSIVLGFKRKPVFQMCVIVMLMYAPVQAAILVLSNPKLKQTASQMLARTKS</sequence>
<evidence type="ECO:0000256" key="13">
    <source>
        <dbReference type="SAM" id="Phobius"/>
    </source>
</evidence>
<evidence type="ECO:0000256" key="2">
    <source>
        <dbReference type="ARBA" id="ARBA00007376"/>
    </source>
</evidence>
<organism evidence="14 15">
    <name type="scientific">Salvator merianae</name>
    <name type="common">Argentine black and white tegu</name>
    <name type="synonym">Tupinambis merianae</name>
    <dbReference type="NCBI Taxonomy" id="96440"/>
    <lineage>
        <taxon>Eukaryota</taxon>
        <taxon>Metazoa</taxon>
        <taxon>Chordata</taxon>
        <taxon>Craniata</taxon>
        <taxon>Vertebrata</taxon>
        <taxon>Euteleostomi</taxon>
        <taxon>Lepidosauria</taxon>
        <taxon>Squamata</taxon>
        <taxon>Bifurcata</taxon>
        <taxon>Unidentata</taxon>
        <taxon>Episquamata</taxon>
        <taxon>Laterata</taxon>
        <taxon>Teiioidea</taxon>
        <taxon>Teiidae</taxon>
        <taxon>Salvator</taxon>
    </lineage>
</organism>
<reference evidence="14" key="2">
    <citation type="submission" date="2025-09" db="UniProtKB">
        <authorList>
            <consortium name="Ensembl"/>
        </authorList>
    </citation>
    <scope>IDENTIFICATION</scope>
</reference>
<evidence type="ECO:0000256" key="9">
    <source>
        <dbReference type="ARBA" id="ARBA00023170"/>
    </source>
</evidence>
<dbReference type="InterPro" id="IPR007960">
    <property type="entry name" value="TAS2R"/>
</dbReference>
<evidence type="ECO:0000313" key="15">
    <source>
        <dbReference type="Proteomes" id="UP000694421"/>
    </source>
</evidence>
<feature type="transmembrane region" description="Helical" evidence="13">
    <location>
        <begin position="255"/>
        <end position="276"/>
    </location>
</feature>
<feature type="transmembrane region" description="Helical" evidence="13">
    <location>
        <begin position="121"/>
        <end position="144"/>
    </location>
</feature>
<keyword evidence="7 12" id="KW-0297">G-protein coupled receptor</keyword>
<dbReference type="Ensembl" id="ENSSMRT00000012009.1">
    <property type="protein sequence ID" value="ENSSMRP00000010303.1"/>
    <property type="gene ID" value="ENSSMRG00000008177.1"/>
</dbReference>
<keyword evidence="10 12" id="KW-0807">Transducer</keyword>
<evidence type="ECO:0000256" key="4">
    <source>
        <dbReference type="ARBA" id="ARBA00022606"/>
    </source>
</evidence>
<feature type="transmembrane region" description="Helical" evidence="13">
    <location>
        <begin position="228"/>
        <end position="249"/>
    </location>
</feature>